<name>A0A917YQS5_9ACTN</name>
<dbReference type="Proteomes" id="UP000646523">
    <property type="component" value="Unassembled WGS sequence"/>
</dbReference>
<reference evidence="1" key="1">
    <citation type="journal article" date="2014" name="Int. J. Syst. Evol. Microbiol.">
        <title>Complete genome sequence of Corynebacterium casei LMG S-19264T (=DSM 44701T), isolated from a smear-ripened cheese.</title>
        <authorList>
            <consortium name="US DOE Joint Genome Institute (JGI-PGF)"/>
            <person name="Walter F."/>
            <person name="Albersmeier A."/>
            <person name="Kalinowski J."/>
            <person name="Ruckert C."/>
        </authorList>
    </citation>
    <scope>NUCLEOTIDE SEQUENCE</scope>
    <source>
        <strain evidence="1">CGMCC 4.7368</strain>
    </source>
</reference>
<keyword evidence="2" id="KW-1185">Reference proteome</keyword>
<sequence>MTARRGQARPTGVITLNTRSGAIAENYAYQLRTPVLALMFGLVQVQVTTAASDRVTAAEVEFARQLAKEAQHFARCVERIHRRGVTAA</sequence>
<protein>
    <submittedName>
        <fullName evidence="1">Uncharacterized protein</fullName>
    </submittedName>
</protein>
<comment type="caution">
    <text evidence="1">The sequence shown here is derived from an EMBL/GenBank/DDBJ whole genome shotgun (WGS) entry which is preliminary data.</text>
</comment>
<dbReference type="RefSeq" id="WP_189122475.1">
    <property type="nucleotide sequence ID" value="NZ_BMNH01000001.1"/>
</dbReference>
<reference evidence="1" key="2">
    <citation type="submission" date="2020-09" db="EMBL/GenBank/DDBJ databases">
        <authorList>
            <person name="Sun Q."/>
            <person name="Zhou Y."/>
        </authorList>
    </citation>
    <scope>NUCLEOTIDE SEQUENCE</scope>
    <source>
        <strain evidence="1">CGMCC 4.7368</strain>
    </source>
</reference>
<evidence type="ECO:0000313" key="1">
    <source>
        <dbReference type="EMBL" id="GGO62590.1"/>
    </source>
</evidence>
<dbReference type="AlphaFoldDB" id="A0A917YQS5"/>
<proteinExistence type="predicted"/>
<accession>A0A917YQS5</accession>
<gene>
    <name evidence="1" type="ORF">GCM10012289_07610</name>
</gene>
<evidence type="ECO:0000313" key="2">
    <source>
        <dbReference type="Proteomes" id="UP000646523"/>
    </source>
</evidence>
<organism evidence="1 2">
    <name type="scientific">Nonomuraea cavernae</name>
    <dbReference type="NCBI Taxonomy" id="2045107"/>
    <lineage>
        <taxon>Bacteria</taxon>
        <taxon>Bacillati</taxon>
        <taxon>Actinomycetota</taxon>
        <taxon>Actinomycetes</taxon>
        <taxon>Streptosporangiales</taxon>
        <taxon>Streptosporangiaceae</taxon>
        <taxon>Nonomuraea</taxon>
    </lineage>
</organism>
<dbReference type="EMBL" id="BMNH01000001">
    <property type="protein sequence ID" value="GGO62590.1"/>
    <property type="molecule type" value="Genomic_DNA"/>
</dbReference>